<keyword evidence="8" id="KW-0378">Hydrolase</keyword>
<dbReference type="InterPro" id="IPR036267">
    <property type="entry name" value="RuvA_C_sf"/>
</dbReference>
<keyword evidence="1 6" id="KW-0963">Cytoplasm</keyword>
<dbReference type="CDD" id="cd14332">
    <property type="entry name" value="UBA_RuvA_C"/>
    <property type="match status" value="1"/>
</dbReference>
<comment type="caution">
    <text evidence="6">Lacks conserved residue(s) required for the propagation of feature annotation.</text>
</comment>
<dbReference type="InterPro" id="IPR010994">
    <property type="entry name" value="RuvA_2-like"/>
</dbReference>
<comment type="similarity">
    <text evidence="6">Belongs to the RuvA family.</text>
</comment>
<dbReference type="GO" id="GO:0000400">
    <property type="term" value="F:four-way junction DNA binding"/>
    <property type="evidence" value="ECO:0007669"/>
    <property type="project" value="UniProtKB-UniRule"/>
</dbReference>
<evidence type="ECO:0000256" key="6">
    <source>
        <dbReference type="HAMAP-Rule" id="MF_00031"/>
    </source>
</evidence>
<protein>
    <recommendedName>
        <fullName evidence="6">Holliday junction branch migration complex subunit RuvA</fullName>
    </recommendedName>
</protein>
<feature type="domain" description="Helix-hairpin-helix DNA-binding motif class 1" evidence="7">
    <location>
        <begin position="107"/>
        <end position="126"/>
    </location>
</feature>
<reference evidence="8 9" key="1">
    <citation type="journal article" date="2016" name="Nat. Commun.">
        <title>Thousands of microbial genomes shed light on interconnected biogeochemical processes in an aquifer system.</title>
        <authorList>
            <person name="Anantharaman K."/>
            <person name="Brown C.T."/>
            <person name="Hug L.A."/>
            <person name="Sharon I."/>
            <person name="Castelle C.J."/>
            <person name="Probst A.J."/>
            <person name="Thomas B.C."/>
            <person name="Singh A."/>
            <person name="Wilkins M.J."/>
            <person name="Karaoz U."/>
            <person name="Brodie E.L."/>
            <person name="Williams K.H."/>
            <person name="Hubbard S.S."/>
            <person name="Banfield J.F."/>
        </authorList>
    </citation>
    <scope>NUCLEOTIDE SEQUENCE [LARGE SCALE GENOMIC DNA]</scope>
</reference>
<dbReference type="InterPro" id="IPR013849">
    <property type="entry name" value="DNA_helicase_Holl-junc_RuvA_I"/>
</dbReference>
<proteinExistence type="inferred from homology"/>
<dbReference type="Pfam" id="PF07499">
    <property type="entry name" value="RuvA_C"/>
    <property type="match status" value="1"/>
</dbReference>
<evidence type="ECO:0000256" key="4">
    <source>
        <dbReference type="ARBA" id="ARBA00023172"/>
    </source>
</evidence>
<dbReference type="InterPro" id="IPR011114">
    <property type="entry name" value="RuvA_C"/>
</dbReference>
<dbReference type="GO" id="GO:0009379">
    <property type="term" value="C:Holliday junction helicase complex"/>
    <property type="evidence" value="ECO:0007669"/>
    <property type="project" value="InterPro"/>
</dbReference>
<dbReference type="SUPFAM" id="SSF50249">
    <property type="entry name" value="Nucleic acid-binding proteins"/>
    <property type="match status" value="1"/>
</dbReference>
<keyword evidence="5 6" id="KW-0234">DNA repair</keyword>
<feature type="region of interest" description="Domain III" evidence="6">
    <location>
        <begin position="147"/>
        <end position="191"/>
    </location>
</feature>
<dbReference type="Gene3D" id="2.40.50.140">
    <property type="entry name" value="Nucleic acid-binding proteins"/>
    <property type="match status" value="1"/>
</dbReference>
<dbReference type="EMBL" id="MHWE01000008">
    <property type="protein sequence ID" value="OHB04329.1"/>
    <property type="molecule type" value="Genomic_DNA"/>
</dbReference>
<dbReference type="GO" id="GO:0005524">
    <property type="term" value="F:ATP binding"/>
    <property type="evidence" value="ECO:0007669"/>
    <property type="project" value="InterPro"/>
</dbReference>
<comment type="subunit">
    <text evidence="6">Homotetramer. Forms an RuvA(8)-RuvB(12)-Holliday junction (HJ) complex. HJ DNA is sandwiched between 2 RuvA tetramers; dsDNA enters through RuvA and exits via RuvB. An RuvB hexamer assembles on each DNA strand where it exits the tetramer. Each RuvB hexamer is contacted by two RuvA subunits (via domain III) on 2 adjacent RuvB subunits; this complex drives branch migration. In the full resolvosome a probable DNA-RuvA(4)-RuvB(12)-RuvC(2) complex forms which resolves the HJ.</text>
</comment>
<dbReference type="GO" id="GO:0006281">
    <property type="term" value="P:DNA repair"/>
    <property type="evidence" value="ECO:0007669"/>
    <property type="project" value="UniProtKB-UniRule"/>
</dbReference>
<keyword evidence="8" id="KW-0347">Helicase</keyword>
<evidence type="ECO:0000313" key="9">
    <source>
        <dbReference type="Proteomes" id="UP000176800"/>
    </source>
</evidence>
<evidence type="ECO:0000256" key="3">
    <source>
        <dbReference type="ARBA" id="ARBA00023125"/>
    </source>
</evidence>
<comment type="caution">
    <text evidence="8">The sequence shown here is derived from an EMBL/GenBank/DDBJ whole genome shotgun (WGS) entry which is preliminary data.</text>
</comment>
<dbReference type="InterPro" id="IPR012340">
    <property type="entry name" value="NA-bd_OB-fold"/>
</dbReference>
<dbReference type="HAMAP" id="MF_00031">
    <property type="entry name" value="DNA_HJ_migration_RuvA"/>
    <property type="match status" value="1"/>
</dbReference>
<gene>
    <name evidence="6" type="primary">ruvA</name>
    <name evidence="8" type="ORF">A3B14_02570</name>
</gene>
<evidence type="ECO:0000259" key="7">
    <source>
        <dbReference type="SMART" id="SM00278"/>
    </source>
</evidence>
<name>A0A1G2U4C0_9BACT</name>
<accession>A0A1G2U4C0</accession>
<comment type="subcellular location">
    <subcellularLocation>
        <location evidence="6">Cytoplasm</location>
    </subcellularLocation>
</comment>
<dbReference type="SMART" id="SM00278">
    <property type="entry name" value="HhH1"/>
    <property type="match status" value="2"/>
</dbReference>
<organism evidence="8 9">
    <name type="scientific">Candidatus Zambryskibacteria bacterium RIFCSPLOWO2_01_FULL_45_21</name>
    <dbReference type="NCBI Taxonomy" id="1802761"/>
    <lineage>
        <taxon>Bacteria</taxon>
        <taxon>Candidatus Zambryskiibacteriota</taxon>
    </lineage>
</organism>
<dbReference type="GO" id="GO:0048476">
    <property type="term" value="C:Holliday junction resolvase complex"/>
    <property type="evidence" value="ECO:0007669"/>
    <property type="project" value="UniProtKB-UniRule"/>
</dbReference>
<dbReference type="Gene3D" id="1.10.150.20">
    <property type="entry name" value="5' to 3' exonuclease, C-terminal subdomain"/>
    <property type="match status" value="1"/>
</dbReference>
<sequence length="191" mass="20749">MISYLCGKIIHKKKGHLILNTGPIGYRVAVTSQEFERVKEGDNIELSTYLAVRETSFDLYGFSSQEELDIFELLITVSGIGPKTAMSILSIATIETLQKAVSSGNASYLVKMSGIGKKNAEKIVLELQGKLGVGYETSDASLSDEGDVLEALCALGYSQRAVRESLKQIPAETTDAKDRIKEALKILTKGK</sequence>
<feature type="domain" description="Helix-hairpin-helix DNA-binding motif class 1" evidence="7">
    <location>
        <begin position="72"/>
        <end position="91"/>
    </location>
</feature>
<keyword evidence="2 6" id="KW-0227">DNA damage</keyword>
<evidence type="ECO:0000313" key="8">
    <source>
        <dbReference type="EMBL" id="OHB04329.1"/>
    </source>
</evidence>
<comment type="function">
    <text evidence="6">The RuvA-RuvB-RuvC complex processes Holliday junction (HJ) DNA during genetic recombination and DNA repair, while the RuvA-RuvB complex plays an important role in the rescue of blocked DNA replication forks via replication fork reversal (RFR). RuvA specifically binds to HJ cruciform DNA, conferring on it an open structure. The RuvB hexamer acts as an ATP-dependent pump, pulling dsDNA into and through the RuvAB complex. HJ branch migration allows RuvC to scan DNA until it finds its consensus sequence, where it cleaves and resolves the cruciform DNA.</text>
</comment>
<dbReference type="GO" id="GO:0009378">
    <property type="term" value="F:four-way junction helicase activity"/>
    <property type="evidence" value="ECO:0007669"/>
    <property type="project" value="InterPro"/>
</dbReference>
<keyword evidence="3 6" id="KW-0238">DNA-binding</keyword>
<dbReference type="SUPFAM" id="SSF47781">
    <property type="entry name" value="RuvA domain 2-like"/>
    <property type="match status" value="1"/>
</dbReference>
<keyword evidence="4 6" id="KW-0233">DNA recombination</keyword>
<dbReference type="Pfam" id="PF01330">
    <property type="entry name" value="RuvA_N"/>
    <property type="match status" value="1"/>
</dbReference>
<evidence type="ECO:0000256" key="1">
    <source>
        <dbReference type="ARBA" id="ARBA00022490"/>
    </source>
</evidence>
<dbReference type="Pfam" id="PF14520">
    <property type="entry name" value="HHH_5"/>
    <property type="match status" value="1"/>
</dbReference>
<dbReference type="NCBIfam" id="TIGR00084">
    <property type="entry name" value="ruvA"/>
    <property type="match status" value="1"/>
</dbReference>
<dbReference type="GO" id="GO:0006310">
    <property type="term" value="P:DNA recombination"/>
    <property type="evidence" value="ECO:0007669"/>
    <property type="project" value="UniProtKB-UniRule"/>
</dbReference>
<dbReference type="Proteomes" id="UP000176800">
    <property type="component" value="Unassembled WGS sequence"/>
</dbReference>
<dbReference type="Gene3D" id="1.10.8.10">
    <property type="entry name" value="DNA helicase RuvA subunit, C-terminal domain"/>
    <property type="match status" value="1"/>
</dbReference>
<keyword evidence="8" id="KW-0547">Nucleotide-binding</keyword>
<dbReference type="GO" id="GO:0005737">
    <property type="term" value="C:cytoplasm"/>
    <property type="evidence" value="ECO:0007669"/>
    <property type="project" value="UniProtKB-SubCell"/>
</dbReference>
<evidence type="ECO:0000256" key="2">
    <source>
        <dbReference type="ARBA" id="ARBA00022763"/>
    </source>
</evidence>
<dbReference type="InterPro" id="IPR000085">
    <property type="entry name" value="RuvA"/>
</dbReference>
<evidence type="ECO:0000256" key="5">
    <source>
        <dbReference type="ARBA" id="ARBA00023204"/>
    </source>
</evidence>
<comment type="domain">
    <text evidence="6">Has three domains with a flexible linker between the domains II and III and assumes an 'L' shape. Domain III is highly mobile and contacts RuvB.</text>
</comment>
<dbReference type="AlphaFoldDB" id="A0A1G2U4C0"/>
<dbReference type="InterPro" id="IPR003583">
    <property type="entry name" value="Hlx-hairpin-Hlx_DNA-bd_motif"/>
</dbReference>
<dbReference type="SUPFAM" id="SSF46929">
    <property type="entry name" value="DNA helicase RuvA subunit, C-terminal domain"/>
    <property type="match status" value="1"/>
</dbReference>
<keyword evidence="8" id="KW-0067">ATP-binding</keyword>